<dbReference type="SMART" id="SM00256">
    <property type="entry name" value="FBOX"/>
    <property type="match status" value="1"/>
</dbReference>
<sequence>MSKTRSLNETRSLFTIKDHFHKFVERLKKTLRLSASNDDHGVAKPLYLDDLPEECISVIISLTSPQDACIFASVSKTFESAAKSNIVWEKFIPPEYASLVPRPQDYSSKKDLYFALCDESVLIDDDKKSFWVEQANGKRCIMLSAMNLSIMWGNILHSWKQIPNPQARFEKVGELLEERWFEIRGKINTRVLSPKTRYSVYIVFMKADICYGFADVAIEAVVGVVGQYLQESSRRYLCFDEAMKGFFLRREMEKKNLVKPKSRKDGWMELELGEFFNEGGLMSSDEIEMSVLKTKRLHWKRGLIVQGIEIRPVKIR</sequence>
<dbReference type="SUPFAM" id="SSF81383">
    <property type="entry name" value="F-box domain"/>
    <property type="match status" value="1"/>
</dbReference>
<accession>A0ABM0ZCY7</accession>
<protein>
    <submittedName>
        <fullName evidence="3">F-box protein PP2-B8</fullName>
    </submittedName>
</protein>
<dbReference type="RefSeq" id="XP_010514004.1">
    <property type="nucleotide sequence ID" value="XM_010515702.2"/>
</dbReference>
<dbReference type="Proteomes" id="UP000694864">
    <property type="component" value="Chromosome 6"/>
</dbReference>
<dbReference type="GeneID" id="104790015"/>
<dbReference type="Pfam" id="PF00646">
    <property type="entry name" value="F-box"/>
    <property type="match status" value="1"/>
</dbReference>
<dbReference type="PANTHER" id="PTHR32278">
    <property type="entry name" value="F-BOX DOMAIN-CONTAINING PROTEIN"/>
    <property type="match status" value="1"/>
</dbReference>
<evidence type="ECO:0000259" key="1">
    <source>
        <dbReference type="PROSITE" id="PS50181"/>
    </source>
</evidence>
<dbReference type="Pfam" id="PF14299">
    <property type="entry name" value="PP2"/>
    <property type="match status" value="1"/>
</dbReference>
<feature type="domain" description="F-box" evidence="1">
    <location>
        <begin position="45"/>
        <end position="91"/>
    </location>
</feature>
<evidence type="ECO:0000313" key="3">
    <source>
        <dbReference type="RefSeq" id="XP_010514004.1"/>
    </source>
</evidence>
<reference evidence="3" key="2">
    <citation type="submission" date="2025-08" db="UniProtKB">
        <authorList>
            <consortium name="RefSeq"/>
        </authorList>
    </citation>
    <scope>IDENTIFICATION</scope>
    <source>
        <tissue evidence="3">Leaf</tissue>
    </source>
</reference>
<dbReference type="InterPro" id="IPR025886">
    <property type="entry name" value="PP2-like"/>
</dbReference>
<dbReference type="PANTHER" id="PTHR32278:SF119">
    <property type="entry name" value="F-BOX PROTEIN PP2-B10-RELATED"/>
    <property type="match status" value="1"/>
</dbReference>
<evidence type="ECO:0000313" key="2">
    <source>
        <dbReference type="Proteomes" id="UP000694864"/>
    </source>
</evidence>
<proteinExistence type="predicted"/>
<name>A0ABM0ZCY7_CAMSA</name>
<dbReference type="InterPro" id="IPR036047">
    <property type="entry name" value="F-box-like_dom_sf"/>
</dbReference>
<dbReference type="PROSITE" id="PS50181">
    <property type="entry name" value="FBOX"/>
    <property type="match status" value="1"/>
</dbReference>
<dbReference type="Gene3D" id="1.20.1280.50">
    <property type="match status" value="1"/>
</dbReference>
<gene>
    <name evidence="3" type="primary">LOC104790015</name>
</gene>
<organism evidence="2 3">
    <name type="scientific">Camelina sativa</name>
    <name type="common">False flax</name>
    <name type="synonym">Myagrum sativum</name>
    <dbReference type="NCBI Taxonomy" id="90675"/>
    <lineage>
        <taxon>Eukaryota</taxon>
        <taxon>Viridiplantae</taxon>
        <taxon>Streptophyta</taxon>
        <taxon>Embryophyta</taxon>
        <taxon>Tracheophyta</taxon>
        <taxon>Spermatophyta</taxon>
        <taxon>Magnoliopsida</taxon>
        <taxon>eudicotyledons</taxon>
        <taxon>Gunneridae</taxon>
        <taxon>Pentapetalae</taxon>
        <taxon>rosids</taxon>
        <taxon>malvids</taxon>
        <taxon>Brassicales</taxon>
        <taxon>Brassicaceae</taxon>
        <taxon>Camelineae</taxon>
        <taxon>Camelina</taxon>
    </lineage>
</organism>
<keyword evidence="2" id="KW-1185">Reference proteome</keyword>
<dbReference type="InterPro" id="IPR001810">
    <property type="entry name" value="F-box_dom"/>
</dbReference>
<dbReference type="CDD" id="cd22162">
    <property type="entry name" value="F-box_AtSKIP3-like"/>
    <property type="match status" value="1"/>
</dbReference>
<reference evidence="2" key="1">
    <citation type="journal article" date="2014" name="Nat. Commun.">
        <title>The emerging biofuel crop Camelina sativa retains a highly undifferentiated hexaploid genome structure.</title>
        <authorList>
            <person name="Kagale S."/>
            <person name="Koh C."/>
            <person name="Nixon J."/>
            <person name="Bollina V."/>
            <person name="Clarke W.E."/>
            <person name="Tuteja R."/>
            <person name="Spillane C."/>
            <person name="Robinson S.J."/>
            <person name="Links M.G."/>
            <person name="Clarke C."/>
            <person name="Higgins E.E."/>
            <person name="Huebert T."/>
            <person name="Sharpe A.G."/>
            <person name="Parkin I.A."/>
        </authorList>
    </citation>
    <scope>NUCLEOTIDE SEQUENCE [LARGE SCALE GENOMIC DNA]</scope>
    <source>
        <strain evidence="2">cv. DH55</strain>
    </source>
</reference>